<evidence type="ECO:0000313" key="2">
    <source>
        <dbReference type="Proteomes" id="UP001060170"/>
    </source>
</evidence>
<comment type="caution">
    <text evidence="1">The sequence shown here is derived from an EMBL/GenBank/DDBJ whole genome shotgun (WGS) entry which is preliminary data.</text>
</comment>
<evidence type="ECO:0000313" key="1">
    <source>
        <dbReference type="EMBL" id="KAI7955284.1"/>
    </source>
</evidence>
<protein>
    <submittedName>
        <fullName evidence="1">Uncharacterized protein</fullName>
    </submittedName>
</protein>
<organism evidence="1 2">
    <name type="scientific">Puccinia striiformis f. sp. tritici</name>
    <dbReference type="NCBI Taxonomy" id="168172"/>
    <lineage>
        <taxon>Eukaryota</taxon>
        <taxon>Fungi</taxon>
        <taxon>Dikarya</taxon>
        <taxon>Basidiomycota</taxon>
        <taxon>Pucciniomycotina</taxon>
        <taxon>Pucciniomycetes</taxon>
        <taxon>Pucciniales</taxon>
        <taxon>Pucciniaceae</taxon>
        <taxon>Puccinia</taxon>
    </lineage>
</organism>
<name>A0ACC0EME8_9BASI</name>
<sequence>MPKIRTNRTKPPPEGFEDIEGVLDEYERKMRDEDIFGKQLNQQHMKEKERTNQYGQSFELTIPDLDIFTIYITNEKLSLEIYLIDYADANLIAKWKRTGFEGLCCARCVQSRDMNYAGSVCICRVPKANLKPGTVVECVHCGCRGCASGD</sequence>
<keyword evidence="2" id="KW-1185">Reference proteome</keyword>
<dbReference type="Proteomes" id="UP001060170">
    <property type="component" value="Chromosome 5"/>
</dbReference>
<accession>A0ACC0EME8</accession>
<reference evidence="2" key="2">
    <citation type="journal article" date="2018" name="Mol. Plant Microbe Interact.">
        <title>Genome sequence resources for the wheat stripe rust pathogen (Puccinia striiformis f. sp. tritici) and the barley stripe rust pathogen (Puccinia striiformis f. sp. hordei).</title>
        <authorList>
            <person name="Xia C."/>
            <person name="Wang M."/>
            <person name="Yin C."/>
            <person name="Cornejo O.E."/>
            <person name="Hulbert S.H."/>
            <person name="Chen X."/>
        </authorList>
    </citation>
    <scope>NUCLEOTIDE SEQUENCE [LARGE SCALE GENOMIC DNA]</scope>
    <source>
        <strain evidence="2">93-210</strain>
    </source>
</reference>
<gene>
    <name evidence="1" type="ORF">MJO28_005684</name>
</gene>
<dbReference type="EMBL" id="CM045869">
    <property type="protein sequence ID" value="KAI7955284.1"/>
    <property type="molecule type" value="Genomic_DNA"/>
</dbReference>
<reference evidence="1 2" key="3">
    <citation type="journal article" date="2022" name="Microbiol. Spectr.">
        <title>Folding features and dynamics of 3D genome architecture in plant fungal pathogens.</title>
        <authorList>
            <person name="Xia C."/>
        </authorList>
    </citation>
    <scope>NUCLEOTIDE SEQUENCE [LARGE SCALE GENOMIC DNA]</scope>
    <source>
        <strain evidence="1 2">93-210</strain>
    </source>
</reference>
<reference evidence="2" key="1">
    <citation type="journal article" date="2018" name="BMC Genomics">
        <title>Genomic insights into host adaptation between the wheat stripe rust pathogen (Puccinia striiformis f. sp. tritici) and the barley stripe rust pathogen (Puccinia striiformis f. sp. hordei).</title>
        <authorList>
            <person name="Xia C."/>
            <person name="Wang M."/>
            <person name="Yin C."/>
            <person name="Cornejo O.E."/>
            <person name="Hulbert S.H."/>
            <person name="Chen X."/>
        </authorList>
    </citation>
    <scope>NUCLEOTIDE SEQUENCE [LARGE SCALE GENOMIC DNA]</scope>
    <source>
        <strain evidence="2">93-210</strain>
    </source>
</reference>
<proteinExistence type="predicted"/>